<comment type="caution">
    <text evidence="3">The sequence shown here is derived from an EMBL/GenBank/DDBJ whole genome shotgun (WGS) entry which is preliminary data.</text>
</comment>
<protein>
    <submittedName>
        <fullName evidence="3">Uncharacterized protein</fullName>
    </submittedName>
</protein>
<dbReference type="GeneID" id="68359456"/>
<reference evidence="3" key="1">
    <citation type="submission" date="2021-09" db="EMBL/GenBank/DDBJ databases">
        <title>A high-quality genome of the endoparasitic fungus Hirsutella rhossiliensis with a comparison of Hirsutella genomes reveals transposable elements contributing to genome size variation.</title>
        <authorList>
            <person name="Lin R."/>
            <person name="Jiao Y."/>
            <person name="Sun X."/>
            <person name="Ling J."/>
            <person name="Xie B."/>
            <person name="Cheng X."/>
        </authorList>
    </citation>
    <scope>NUCLEOTIDE SEQUENCE</scope>
    <source>
        <strain evidence="3">HR02</strain>
    </source>
</reference>
<feature type="region of interest" description="Disordered" evidence="1">
    <location>
        <begin position="62"/>
        <end position="90"/>
    </location>
</feature>
<feature type="transmembrane region" description="Helical" evidence="2">
    <location>
        <begin position="18"/>
        <end position="51"/>
    </location>
</feature>
<accession>A0A9P8SER3</accession>
<dbReference type="RefSeq" id="XP_044716153.1">
    <property type="nucleotide sequence ID" value="XM_044868798.1"/>
</dbReference>
<sequence>MAVEAASSWAAMDLLSSLLVRAISVICLALGTVIILPLFFCVGYDLFLWIWRQWSNLFSAPERQGASTPVPSDSSATSTSKDARDQSSRE</sequence>
<keyword evidence="2" id="KW-0812">Transmembrane</keyword>
<feature type="compositionally biased region" description="Basic and acidic residues" evidence="1">
    <location>
        <begin position="81"/>
        <end position="90"/>
    </location>
</feature>
<gene>
    <name evidence="3" type="ORF">HRG_10327</name>
</gene>
<keyword evidence="2" id="KW-1133">Transmembrane helix</keyword>
<organism evidence="3 4">
    <name type="scientific">Hirsutella rhossiliensis</name>
    <dbReference type="NCBI Taxonomy" id="111463"/>
    <lineage>
        <taxon>Eukaryota</taxon>
        <taxon>Fungi</taxon>
        <taxon>Dikarya</taxon>
        <taxon>Ascomycota</taxon>
        <taxon>Pezizomycotina</taxon>
        <taxon>Sordariomycetes</taxon>
        <taxon>Hypocreomycetidae</taxon>
        <taxon>Hypocreales</taxon>
        <taxon>Ophiocordycipitaceae</taxon>
        <taxon>Hirsutella</taxon>
    </lineage>
</organism>
<name>A0A9P8SER3_9HYPO</name>
<evidence type="ECO:0000256" key="1">
    <source>
        <dbReference type="SAM" id="MobiDB-lite"/>
    </source>
</evidence>
<dbReference type="OrthoDB" id="4897741at2759"/>
<evidence type="ECO:0000256" key="2">
    <source>
        <dbReference type="SAM" id="Phobius"/>
    </source>
</evidence>
<feature type="compositionally biased region" description="Low complexity" evidence="1">
    <location>
        <begin position="66"/>
        <end position="80"/>
    </location>
</feature>
<dbReference type="AlphaFoldDB" id="A0A9P8SER3"/>
<proteinExistence type="predicted"/>
<dbReference type="EMBL" id="JAIZPD010000015">
    <property type="protein sequence ID" value="KAH0958640.1"/>
    <property type="molecule type" value="Genomic_DNA"/>
</dbReference>
<evidence type="ECO:0000313" key="3">
    <source>
        <dbReference type="EMBL" id="KAH0958640.1"/>
    </source>
</evidence>
<evidence type="ECO:0000313" key="4">
    <source>
        <dbReference type="Proteomes" id="UP000824596"/>
    </source>
</evidence>
<keyword evidence="4" id="KW-1185">Reference proteome</keyword>
<keyword evidence="2" id="KW-0472">Membrane</keyword>
<dbReference type="Proteomes" id="UP000824596">
    <property type="component" value="Unassembled WGS sequence"/>
</dbReference>